<feature type="repeat" description="WD" evidence="8">
    <location>
        <begin position="222"/>
        <end position="263"/>
    </location>
</feature>
<dbReference type="EMBL" id="BSXU01000494">
    <property type="protein sequence ID" value="GMG20883.1"/>
    <property type="molecule type" value="Genomic_DNA"/>
</dbReference>
<comment type="similarity">
    <text evidence="1 10">Belongs to the WD repeat coronin family.</text>
</comment>
<keyword evidence="3 8" id="KW-0853">WD repeat</keyword>
<evidence type="ECO:0000256" key="6">
    <source>
        <dbReference type="ARBA" id="ARBA00023203"/>
    </source>
</evidence>
<comment type="subunit">
    <text evidence="7">Binds to F-actin.</text>
</comment>
<dbReference type="Proteomes" id="UP001165063">
    <property type="component" value="Unassembled WGS sequence"/>
</dbReference>
<sequence>MHSEGSLLFRDNIPCDPKANVLRTAQSEKLPVPASLKNICFLNHQHAPNGRFVRASKYRHVYGQHFKRELCYENLKPTLSAFDANIIKANGKFLSLNSNGIGAFTIIPINETGKCPDKVPMFRGHTGGSVLDTDFNPFDDYKLASSGEDGKIMLWEIPHDYSYIHNDPENIVDVKPVGTLVGHTRKVGHVKYNPVAANVLASSSFDYSVKIWDLEQKKCVVTLKHKDLVTSFSWNYNGTKIATASRDKKLRVWDVRSGELLSEGPGHAGAKSTRVVWLGNTERIATTGFDRFSERQLGVWKADKLEEGSIGGLYSLDASSGVLMPFFDLSTNLLFIAGKGDGNVRYYEFENDELFEISEFQSTSPQRGFAVAPKRSVNVKENEIDRAYKLTNDNSIEPISFIVPRRAEMFQDDIFPDAPSAVPALTAAEYFGGKTVNGPLLLSMADIYEGVEPTSVKESSPQPTAAEPKKEEPKPTPVAATSATAPNPDPVPVIKSEPVKEEPRPALTVGQEKGVDNMLKGKSVNALLEKVNNLSDDDTQEVDGSDNEWEQERPKSASIDSQTVKKAESKPVATSSPDAATPVQVEPKTPVNEPIVKEVLSTPSTKPSTASATATTTPKSVASKIAGATGGFKQHVEKLQTLVDKLEAIIEKLVESDIEKDERLKALEDKIDALSKK</sequence>
<proteinExistence type="inferred from homology"/>
<dbReference type="GO" id="GO:0030479">
    <property type="term" value="C:actin cortical patch"/>
    <property type="evidence" value="ECO:0007669"/>
    <property type="project" value="UniProtKB-ARBA"/>
</dbReference>
<accession>A0A9W6YTF5</accession>
<feature type="compositionally biased region" description="Acidic residues" evidence="11">
    <location>
        <begin position="535"/>
        <end position="549"/>
    </location>
</feature>
<dbReference type="PANTHER" id="PTHR10856:SF0">
    <property type="entry name" value="CORONIN"/>
    <property type="match status" value="1"/>
</dbReference>
<dbReference type="InterPro" id="IPR015943">
    <property type="entry name" value="WD40/YVTN_repeat-like_dom_sf"/>
</dbReference>
<feature type="repeat" description="WD" evidence="8">
    <location>
        <begin position="180"/>
        <end position="222"/>
    </location>
</feature>
<dbReference type="Pfam" id="PF08953">
    <property type="entry name" value="DUF1899"/>
    <property type="match status" value="1"/>
</dbReference>
<evidence type="ECO:0000313" key="14">
    <source>
        <dbReference type="Proteomes" id="UP001165063"/>
    </source>
</evidence>
<evidence type="ECO:0000256" key="2">
    <source>
        <dbReference type="ARBA" id="ARBA00022553"/>
    </source>
</evidence>
<dbReference type="Pfam" id="PF00400">
    <property type="entry name" value="WD40"/>
    <property type="match status" value="3"/>
</dbReference>
<feature type="compositionally biased region" description="Low complexity" evidence="11">
    <location>
        <begin position="477"/>
        <end position="486"/>
    </location>
</feature>
<dbReference type="PROSITE" id="PS50294">
    <property type="entry name" value="WD_REPEATS_REGION"/>
    <property type="match status" value="2"/>
</dbReference>
<dbReference type="GO" id="GO:0051015">
    <property type="term" value="F:actin filament binding"/>
    <property type="evidence" value="ECO:0007669"/>
    <property type="project" value="TreeGrafter"/>
</dbReference>
<evidence type="ECO:0000256" key="7">
    <source>
        <dbReference type="ARBA" id="ARBA00062568"/>
    </source>
</evidence>
<comment type="caution">
    <text evidence="13">The sequence shown here is derived from an EMBL/GenBank/DDBJ whole genome shotgun (WGS) entry which is preliminary data.</text>
</comment>
<dbReference type="SUPFAM" id="SSF50978">
    <property type="entry name" value="WD40 repeat-like"/>
    <property type="match status" value="1"/>
</dbReference>
<dbReference type="InterPro" id="IPR042855">
    <property type="entry name" value="V_SNARE_CC"/>
</dbReference>
<name>A0A9W6YTF5_AMBMO</name>
<dbReference type="PROSITE" id="PS50892">
    <property type="entry name" value="V_SNARE"/>
    <property type="match status" value="1"/>
</dbReference>
<organism evidence="13 14">
    <name type="scientific">Ambrosiozyma monospora</name>
    <name type="common">Yeast</name>
    <name type="synonym">Endomycopsis monosporus</name>
    <dbReference type="NCBI Taxonomy" id="43982"/>
    <lineage>
        <taxon>Eukaryota</taxon>
        <taxon>Fungi</taxon>
        <taxon>Dikarya</taxon>
        <taxon>Ascomycota</taxon>
        <taxon>Saccharomycotina</taxon>
        <taxon>Pichiomycetes</taxon>
        <taxon>Pichiales</taxon>
        <taxon>Pichiaceae</taxon>
        <taxon>Ambrosiozyma</taxon>
    </lineage>
</organism>
<dbReference type="PROSITE" id="PS00678">
    <property type="entry name" value="WD_REPEATS_1"/>
    <property type="match status" value="2"/>
</dbReference>
<evidence type="ECO:0000256" key="4">
    <source>
        <dbReference type="ARBA" id="ARBA00022737"/>
    </source>
</evidence>
<feature type="compositionally biased region" description="Low complexity" evidence="11">
    <location>
        <begin position="601"/>
        <end position="619"/>
    </location>
</feature>
<dbReference type="InterPro" id="IPR036322">
    <property type="entry name" value="WD40_repeat_dom_sf"/>
</dbReference>
<evidence type="ECO:0000256" key="11">
    <source>
        <dbReference type="SAM" id="MobiDB-lite"/>
    </source>
</evidence>
<evidence type="ECO:0000256" key="10">
    <source>
        <dbReference type="RuleBase" id="RU280818"/>
    </source>
</evidence>
<keyword evidence="5 9" id="KW-0175">Coiled coil</keyword>
<dbReference type="GO" id="GO:0007015">
    <property type="term" value="P:actin filament organization"/>
    <property type="evidence" value="ECO:0007669"/>
    <property type="project" value="TreeGrafter"/>
</dbReference>
<evidence type="ECO:0000256" key="5">
    <source>
        <dbReference type="ARBA" id="ARBA00023054"/>
    </source>
</evidence>
<dbReference type="InterPro" id="IPR020472">
    <property type="entry name" value="WD40_PAC1"/>
</dbReference>
<dbReference type="Gene3D" id="2.130.10.10">
    <property type="entry name" value="YVTN repeat-like/Quinoprotein amine dehydrogenase"/>
    <property type="match status" value="1"/>
</dbReference>
<evidence type="ECO:0000313" key="13">
    <source>
        <dbReference type="EMBL" id="GMG20883.1"/>
    </source>
</evidence>
<dbReference type="SMART" id="SM00320">
    <property type="entry name" value="WD40"/>
    <property type="match status" value="4"/>
</dbReference>
<evidence type="ECO:0000256" key="9">
    <source>
        <dbReference type="PROSITE-ProRule" id="PRU00290"/>
    </source>
</evidence>
<dbReference type="SMART" id="SM01166">
    <property type="entry name" value="DUF1899"/>
    <property type="match status" value="1"/>
</dbReference>
<dbReference type="PROSITE" id="PS50082">
    <property type="entry name" value="WD_REPEATS_2"/>
    <property type="match status" value="2"/>
</dbReference>
<evidence type="ECO:0000256" key="8">
    <source>
        <dbReference type="PROSITE-ProRule" id="PRU00221"/>
    </source>
</evidence>
<evidence type="ECO:0000259" key="12">
    <source>
        <dbReference type="PROSITE" id="PS50892"/>
    </source>
</evidence>
<dbReference type="OrthoDB" id="1850764at2759"/>
<feature type="region of interest" description="Disordered" evidence="11">
    <location>
        <begin position="453"/>
        <end position="619"/>
    </location>
</feature>
<feature type="domain" description="V-SNARE coiled-coil homology" evidence="12">
    <location>
        <begin position="635"/>
        <end position="677"/>
    </location>
</feature>
<keyword evidence="14" id="KW-1185">Reference proteome</keyword>
<keyword evidence="6" id="KW-0009">Actin-binding</keyword>
<dbReference type="SMART" id="SM01167">
    <property type="entry name" value="DUF1900"/>
    <property type="match status" value="1"/>
</dbReference>
<dbReference type="PRINTS" id="PR00320">
    <property type="entry name" value="GPROTEINBRPT"/>
</dbReference>
<dbReference type="InterPro" id="IPR001680">
    <property type="entry name" value="WD40_rpt"/>
</dbReference>
<dbReference type="InterPro" id="IPR015048">
    <property type="entry name" value="DUF1899"/>
</dbReference>
<dbReference type="InterPro" id="IPR015505">
    <property type="entry name" value="Coronin"/>
</dbReference>
<evidence type="ECO:0000256" key="1">
    <source>
        <dbReference type="ARBA" id="ARBA00009482"/>
    </source>
</evidence>
<keyword evidence="4 10" id="KW-0677">Repeat</keyword>
<dbReference type="AlphaFoldDB" id="A0A9W6YTF5"/>
<gene>
    <name evidence="13" type="ORF">Amon01_000156400</name>
</gene>
<reference evidence="13" key="1">
    <citation type="submission" date="2023-04" db="EMBL/GenBank/DDBJ databases">
        <title>Ambrosiozyma monospora NBRC 1965.</title>
        <authorList>
            <person name="Ichikawa N."/>
            <person name="Sato H."/>
            <person name="Tonouchi N."/>
        </authorList>
    </citation>
    <scope>NUCLEOTIDE SEQUENCE</scope>
    <source>
        <strain evidence="13">NBRC 1965</strain>
    </source>
</reference>
<evidence type="ECO:0000256" key="3">
    <source>
        <dbReference type="ARBA" id="ARBA00022574"/>
    </source>
</evidence>
<keyword evidence="2" id="KW-0597">Phosphoprotein</keyword>
<dbReference type="Pfam" id="PF16300">
    <property type="entry name" value="WD40_4"/>
    <property type="match status" value="1"/>
</dbReference>
<dbReference type="FunFam" id="2.130.10.10:FF:000197">
    <property type="entry name" value="Coronin"/>
    <property type="match status" value="1"/>
</dbReference>
<dbReference type="PANTHER" id="PTHR10856">
    <property type="entry name" value="CORONIN"/>
    <property type="match status" value="1"/>
</dbReference>
<dbReference type="InterPro" id="IPR019775">
    <property type="entry name" value="WD40_repeat_CS"/>
</dbReference>
<protein>
    <recommendedName>
        <fullName evidence="10">Coronin</fullName>
    </recommendedName>
</protein>